<dbReference type="Gene3D" id="2.10.25.10">
    <property type="entry name" value="Laminin"/>
    <property type="match status" value="1"/>
</dbReference>
<keyword evidence="1 6" id="KW-0732">Signal</keyword>
<feature type="region of interest" description="Disordered" evidence="4">
    <location>
        <begin position="7216"/>
        <end position="7236"/>
    </location>
</feature>
<dbReference type="FunFam" id="2.10.25.10:FF:001123">
    <property type="entry name" value="Uncharacterized protein"/>
    <property type="match status" value="1"/>
</dbReference>
<dbReference type="InterPro" id="IPR011055">
    <property type="entry name" value="Dup_hybrid_motif"/>
</dbReference>
<name>C3Y7N4_BRAFL</name>
<evidence type="ECO:0000256" key="2">
    <source>
        <dbReference type="ARBA" id="ARBA00023157"/>
    </source>
</evidence>
<feature type="domain" description="EGF-like" evidence="7">
    <location>
        <begin position="7695"/>
        <end position="7729"/>
    </location>
</feature>
<feature type="signal peptide" evidence="6">
    <location>
        <begin position="1"/>
        <end position="23"/>
    </location>
</feature>
<sequence length="7952" mass="878387">MGSFGEQMLVVLLLLFLPQDSSSVFLNFKKGVDYKYRIDTESTLAKVDTPFNVGAQVSFQHVEDTETGQVCLLTVHSMIWHHGTESAIATQHYDFSQWFSFEISGRGEITRVWYPPQEVIEVINIKKGIVSFLAAKLHHNHEVGRPNDDKWNYVTNETGHEGEHEALYSAEPHEDGLKFTKIRQGHPVMGLDPDDSRMHKEIYFKHDGDVPHRVLIKEKVTSARKSRPGFDVHEGTRGTHFVNEQEKVDLPEMSTNAESEFTLIGLRHTEPVTPPPELLEDTIHATQHRTWTPQGPQLNLTYAQDLIRQDVVCLRKLVIKRAHPKKDVLPCYTSLKNTLSKLSNEDLLTVVDSYFNQPNLATKRIDRAHLMDAVSDLHTDFTEDLIMDYVFLSDRPDKMIIERILVHYVGTDVLPPKRLVDFLESVSFYPEIYDEVYSIKTVQQRCLLVLGAVAENLAKNGDKEAASRIVARLEDNLGLHDPWKERQKRSALTELELETLDHSRVTLLEALGNAAQRSSYEYLLSYVNQSSSPAILRRAGLHALRSFHHKEAAERLLLSALTDEDEHVRYEANLYYQAHPHGQRIQHWTGPIGPGLKNVTDLGHSRGKRGLADLFDPILFKLQSPACDWKKIIGSEDIGASFGLIIKNGLDLNIAPLSGHLIVDVHDEVFARVHLGILNINLDIVVIRMCFKGHTEYSFNLLQEFDINSITDLTTKFDNIITKIFDNINRGVSTLQQIIAGDIDFIQMFEDLKDAVEDLPNKVWDIGEAVKFAMRIMGKYAVEDWPVHLQPLVRAVYGVVNKINKIRTDVLTFYDLLTQTVTVDLPWAADQIWESIVVIVENLDDVFTNPKGALADIFKAVFRLQQAVAKILENKRKMENIVYPGGHFPDWFYPRAMVEEARDNLTNGYAATKTATSAWLVQSKKDPIRAYTGIKESKLRKIMETELESVITKLKEPLEPLLTLADQFLTVYNSGMNIINAVKEGYTLLNEQYLKVMGMYQSLFGARAHVKFKRKMNLERGGGCPGGFFPTTHNGKYGDRKGVDLEAAVGDKVYSPFTGTLERISSTAVRINCTGASVAGLTAYVENIQLKSDVFADITAKTAEVTGGQDIGTVVTSGCNNHIHFAIKKGTGYLDPTKFLEPRGIQIPTWVQDCDDYKLVWKLKTIAAGSVVGLAGKQQKDTTPGRTATKPDTSNLKGKMSSRRGRRKRSAINTNAATASKYGFPAVNASGPSSLFNINNLKVGHVLDFLDELGMTESKASLQQVADDLKALLDSKPCERPESMTEAQLRMELQLRGQNSTGSRPILVEKMRKSDVDMCPFLTLSVPSNVYCKFSDLCLGLTCCVDMKMWKFRKSIKAYAVFNITDFTFYMGIETAGVEPFRYQYKVADAFWGIQKEIATPLTIDFTGEDPMNLKMRFMLEYKEPSHFFLTFSVGLCGEKCLDFIHLLKRAPIPVPKRGPNGELVMPELDITAIAQTVVKTAMSDITHMALVALGLPSDLLDGSKTCMFPHRLTVGQLTAELKNRSLPTTGNQNALVQRLKDSDSTCDYGATLPALPTRLNNSVHCKMDHTCLGISCCMMLNIKRLNFTRAFNAWLRLDACNFQFIVGFETLEHRKLLFTYPWGIPQDIKLTEGVYMILTINKTATDFIVDFGVRICEPHECIIEGNFIRHLVVPIPICNKIRFDAASIDRFIQQAGSNMASGLVDLIVENAGLQDIFYPAGYVVALPKRTLPGNCSLAPSFDWLPKGFSCQVNAFCLGIDCIMNMNLMNYTNVASLAYVNLDFCNYTFNIGLGNWSYHLALFTYPWGKVQEKILGEDAFHLHYSIAKNDVKKVFVVNFNVTLCIEGRCSDSNPLMRNMEIPQPFCNTNLSATISNVSVSGLQHYVEQQGYVVGQVLAETSKNALLQILGIDDLVEDRTCPRPVVLQSGWSGLDRCTDMNAPTLPNNMTCTVQSNCLGLTCCMDVNLKLVNITLKASAVLDMCNYTLSLTLGKRVINKVLFVYNWGTREEIPIGDAFKIYYYIKKNDAEKKFLVTVEIALIIDGDVEAVYTLLKDSKIPQLLCDPQATLAFIDGARSVAGYLEALNISEATQVTSTAISGLLSYNGISDVFDLATSYLPPISSVVFMGWIDVPLDACPDVTWPELATGVVCEVTSSTCTGVTCYREFDLSLESFESKTWMDFDPCDYQLTIGLGLKTVRYSVLPSNTWNYTWGEVKTVKFGTVFNMTFAIGKEGDDFVFDFSLRYCQDVGHCTNTTFLKKTKVPQPACYKQDVWTPTSGSVSTAITQMKQAAVMSPVLPGVFVEAADRAMGVVQVFTGATDCTGSTSGWTGANNCPAALLPTLPTGVGCTASDGCYHVTCCMTLDLCSIRQVKPNFHVNFDPCTYILSVGMGTWTSEFNLYQYTWGETETISIGSILSFSYSIQKLDSEDVFQISSSFRLSCGTSTATNIPVMHNTKVPYKTDCGAVDIPDTVDAFLALQGGQVGNAGQDYVMRGLGLADTFAGHSCSHQSSTSGAWHGLDACPSTFQPPTLPSTVDCTLDSLCMGMSCCSDFDLKVGTFRTTAALNFDPCKLTLSARIGGTEFTGLDLYTYTWGTEETLSVGLNDELRLTYTISHDKPAKTYYLSFSVTTCVDTCTTPVVILSHVGIPEPACVQEMPVLPGAGTIQDLVTQYSDSLGDAALQPAYRYWGLPDDFNPQDTCMVPSMSPSCDLDLSTLNLPDTYQYSLHDSCTGIETCVECDLQVQTRSSKVAVSFDPCDMTLTLTLHSLSHTVRLYDFEWEVEQVWEIGSLYQLKYTLWNELEARQYRIDLEVMTCLDPGSCQSCGHVMQNSVFPKPTCDTEASCELDASNPGLSVTAYLNSFGADTTDAVAEEALANIYQCQGIPYMMTESCTAQADNCWWTSSFSNGTDCGADNSCTGITCCHEFDYKIITKRLSVHFDIDPCTYVVSHGIGSQTFTHNFFDFPWGQEQQIRIEKAFFIRYTVADEGTNYRVSYFVAQCRDDMCQNGWDLLSDAFITKRQCTAETCSALQLPEMGGTVNDYVMDAVFCKLNMRDQLGAEECSLQPSGVGPSECSSIALPDVPGLHCEINPGCLGFNCCMEIDLRVKTWSFKMGVTYDPVTYKVEAAVGNRKHDFEPFLYPWGEEQSDTVGPITVKYNVDYPAGGDCNSMKFSMELDVTIDGTREPNMPLTIEATSAHPLVDAPYVLPDTVDSFLTEETRNPLKEQAVFRSLGTSDLFCLDACSHSVQATVPDTCVEQNTTLPSEPGNLTCSYTDQCSSAECCLSVDFKTGRRSFSVWYQVDVNSYELSVGLGSYVFTSSLLLPLNEDKEEPIGDVFRIRYNIESMTEDQQYKANLRVIFNTGDGDEEFILLDNILLPEAALDPDVPFTIEGVSAHPMAFYPLSTQLGGMDVTKTADNAVLQGTTSGTGLNNEDGGSQTLQVTADSPAYVDFPNDGNLESRSSITILAAIRPSTLDQSAPIFDYTGGSVGPDVHGLYLWLSPNGTLSANLKMQTLAGVQDVMFQSEENAVTAGEWNFVGISYDNVTARGYLWVDGEVVGEVRHQPGLLATDTNARAGYAEDADGNSYAFSGNLACVQVWNISLTGQQVGEAMNFCPYSGSFSITAWPETVAKFLQSVHYDPAVTGPITDTMTKAVFRHYDMYNYLQQDECDTASLTATVCPDLSLKQDDTVFLQPADQCLGVHGCIKLDYAVKSYSFDLSFSLDPNTFTVLYSFGGQQFSADLFEVANGEVQTQRISSSIELKWTARPLVFGELISVNLDLHFATDNHLVVHSILKNVSLPNKAIEQSDASTFANVLSKVKNFPASLAEAEYLSFTGSQLGIDAAILRQPSLWEEELTMPTFTAGSNCILKTVAENVAELSNNMVSCVALEHCVGIQCQASVDLKVVQPVFLVSLKINPCLPDVGTTIRFENEQRYLNFSSTYDVSEGPLETLDFGDHIKLQYSVLRGPDQTFVTTLNLLMCVNNICAVNVPILDELSIPRPPYCTRRRRDLQASEEAMTLVKTPKFVPLMIHTLGNGLEVQAKECKHTLHVNYDPKAPECPGLPQMWHHHKKCLPYRNCRGVSCCVHLDADHSDLMSHVSLDTDMCGRHLTIRVGNWSFTETIPKAHKRFSQKAKIGEAVQVFYAAMNPDGQRVVVDFKLHVCDHEADEQHCHKVVILKNAVIPLFACREEKLIGDTARASSLRYKGKAAKRIPDPTTAVQMVEPAGKFKALAAYRKQQEAIKMHHSLVKRSTTATNPVMNMTFLDIRKTLDLNNIDPILAFNLLKSMKELLADLVNEAIDLLLSKSVEDIFSSFDITLRGSFDFPKKTIVFFEYRWNVLVGGLVPMQFGFGADGYYGMDCFVAAKVMTMTLQGGVTPYVGITVWGEMGVGAIMYAKLRLEGDIMQTRFPTVAEIIFSKFPFDIGLTLDVELIPLELRLKALVTVEVSIPLIGTIKETLFEALLWQFTTQTITERILDLSTKEEDESPPQIEPPVGGGSSTGQCVVEQIPGLDYTEPAFEIEVAANDDRSPANLFYSVGTSPGESDVVEKETLGGSVTQIKQDLVYGVPLHFIVHACNTGGQCSQATCSLPTYDNTPTTGKIEVDYFSTSDPTKLSAAVKLHDDSALTGQRWALGYGQGVWGDQIGEWRSFTIKKSTTSSSGLAAFTAPREGRLGVDAFKVMAGKDANNVPYTPERCATECLKYTDVICKSFNFDYDESKTCELLGEIEAVGQKGGAQVQISGRFHFYERLGVGHTAALSLDGLELIHNQLYFFNVEADNSLEYLGQIASRGILADFTPPDPGFAGDVLSDETSYEACHDKVVGKWHQNRCETSTSRLPNHRIIQDGPTSRTISNGMKHQVGGYYTRANTFISISFDGIHDDETGIYGYSWCAGVEYCDCMIHPHHDPHDHLYDSSEWTHTGTIYPIPPAPTVVNGILPDRRYYLSIRAFNNVAHGGTMSLTVCHTSPYGIDNTPPVFHGLTGVEFDIDTNDLQISYNASDEQSAVVEADIGLGLTKFDVLVMNWERHNHTGTIEINPTIEDGVPAWPKIRAVNGVYLMTVGTADVPIVIDGSAPIGGDVFDGSDYGEDLDWTSELNEVCANWKDFYDPESGLKIYWWGVGTTPGETDLMAFESVDTRTHQACANLATPLVHMSKYYTTVVAVHGGYRGMNVSVTSNGSQVDLTPPESGWFVDGNSEETDGNGVPIDLEFTSEPARVDAQWGDFLDPESGVDEFTLSIYRRQLNGDGIYGDDQLMHGPDDIDKSQRAANFFHFHLIHGDVVWSKLTAINVAGGVTEALTDGFIVDLTPPVFDYLVDIWDGDSTTDTDRDFQTNQDSFSSGWGFLDNESGLDHFKMAIFETLHGTKQQIFPDDTWELLYPATLDHHKVSGLSLSAGALYQTRVAAVNRALLSAAYDTDGAIVDPSPPVILYVRVGVLDGSEEEKIDGYVWQADPEGIQASWKALDPESQIKDYWVCIGTSSGSCNVLDYQNMGSEEAGYINGLSLTLTDWNSKTPVYYVTVKARNGANSFSDTTTSTPVFVVDRDKAGYITDGAEEGVDIDYQKDDITLMAHFSGFESQLNGIAHYLWAVGTSSGEDDVQPFLSAGIILKPEDQVRGGGLGGSGKARAILSLACGTAYYVTIRAVTGAGDILESYSDGVTVVCSRPVVDITRIGVDLSGGNTAVAAGETTYRQDKDALSAAWEVSDATCPVTSGWYQFGTVPSGSSIRSPTSYDPSYGNKAAITPVGAGMPNILTVSAENAAGISGFSISSTSTEIYCTWAFFLELESRIDRFEVRIGTMEGKDDTMGAVTLEGSRSDYRATVTAYNSVGLKTDAYSGSIVVDASPPVTGVVVELSDLNTVSFSTEASPVSNCTGDECTLAKDALCQKSLTQVTAEWTPFSDPDSSIDKMELAIGSTPGAGDVRKYREVEVNPSGPISIEGLDLTEVSQVFVAVKAYNKAGLTTVAISNGVYISKDSRGLVYDGENAGQDLEYQTSLNTLYASWDFSGDPCPIANYEWAITRVDETVVQDFTDVDVNTWSSNDNLQMTDGETYYVTVKATNIQNITRIERSNGITVQREPLIPGLVRDGPVPGYDLNFQIADDEISANYDGFGVDRSSINAVSSGNPSVEKTEEESAHQAVDYYEIAVGTDRLYKSTRNNIIDFTNVGLNKTWTFFFVENLVPKTGIYYVTVRASSANYAQVEVTSNGIRVGCDGGVTAGDVTVPAFINSPSKVLVEWSNFETEAEGIHLNFVGIGHKTDNTTAYQDVHALHCKDMMDTNSEVYASLNTDFFTTLDWTVVDKDTFYKAEGLDFQHDEDYFATVVAMDVTGECNKTTATFHVDLTDPIEGRLRAGPLYDMVMTYVDSSETFAVNWEDYLDPESGIASYELALFKAASCAVEDEDSLSVEVDWIRLNNSYRSYAFVELELRTNIPYYVHLRVTNNAGSSILTVSAPIIYDLSKISIGSLVDGHNYTEDLEYHGDNTILPGMFLHLADPGAEECPRTPSPFTDGTWQEVTTDKLWGMCQDTSNCWNATFRAKQVKISENGDDIKITMIRDVQKPQLYTGAIYRPADMQKGGTYQVDIRAASGIAVTNVLFYTGPDGTVGDFNYCMDCCLSDSDSKYCPTCTCSRYTVVEEPEPETQDTSTAASDAPPFAVIPDPVSGETYEGDENERFVTQSACGMQIHPSGTSNSKLILWCRYHNDVYNPTYKDVYLNFDPSRQWYTYKFVFKRTTWESLEDWSLELYIDDQMWAMISGLPAFNDTTKLMFSMWNKDNQVPELEDKFNPFETYAYFRRVILPPPSDVLCRYGRPWRGNTAPIIKYYGGVMSEDVNGTAYQVVDFREIYDPCIPCLDGCSRFACDPTCDGQASENIEVKFNLTDLALPTTRTVTDEDGEEETYAIPYKLIVRALSAKGQTVNTTSNGFYIDMTPPTLESSFHFDKAQGDKPTSYQQSNDTIKAYWRFTDSDSGIKEIFWAIFDNDGTQLQDYESVGINQTAENSTLAGRLLNNHTCYVALKAVNKAGLIGTGTTSGVTVQLLPPDIDIETTALGTAEFDTPTTPVAKKSSNGKECGVSFQKPTDEGINKTLVGIKSCGEDGEFTVPYIQVATNGAGTVAIRDGHLYISDVVVANVSALPKPIDLACFVEAETKPSTSDVEAQKSASSYMEANPNAKDSVSQCRCTMNCVKMCYPSNLCTESCNGPIITLADGDEAVTAEPGQPLSASSADLRRRKKRSTPDDYDLTITAMGEVSPGVTLAFGMLDDARIAEEYGSDASDDFIPYITDPALTIEANMTSRYLLGRIKTIMNPSFYLTTVGQVELNDSLAITTTFDPSANWTELTQLLIFWNKDLDEWDDASRTCNEHGQTEVDEAAGTLTTYVCSTNYPTRRSQRTRRSTDSSVHYFSRETQFAVVIALKGIPNEPPEFTSTLQVWMEEDSGTLMYWIESDDADGDDLIYGIVPGEVAQFGTISLSEDGLLQYKNFKEEWGFDNLTIFIRENRTDDDIIPALETQALLSIEVIFVNDWPEFSVEIDGQMRLVTENNTLEVTVEQNIETNIYYQPYQIVVTVWDPDNYDTLQVEQYNATFGTAYVQLLEPDPAEIPAEGTFIKAQVTYVPIENFYGHDEFILIGIDAAGAYSERLIFDMHILNMPCVNNATCRGIEDDWNCTHTKRADGYDGYECECLAGWVGRYCETDFDECVSNPCEWPKECHDGLDHYWCQCPDSNPNCEVLPPWAIALIALSIAGSIVAGISYYRYRELKKRYHIKKLNKTLEDEPDQTKPKETFIKKERLPSEGILGPMAVLGEDAVKKPAPRPPAPQGPTGFSKADAATKRLQPAAAMEPMRRSPLSFNPRRNSIGVVEGSGTFLSVPSSNVPRRASDSSVIEKVPEETAFAPTPEPARIPTPVTPTNVELITDELAEKRQMALQRAKQRFARPAIGDGNAAEDTTAGLK</sequence>
<evidence type="ECO:0000259" key="7">
    <source>
        <dbReference type="PROSITE" id="PS50026"/>
    </source>
</evidence>
<dbReference type="PROSITE" id="PS00010">
    <property type="entry name" value="ASX_HYDROXYL"/>
    <property type="match status" value="1"/>
</dbReference>
<dbReference type="InterPro" id="IPR036361">
    <property type="entry name" value="SAP_dom_sf"/>
</dbReference>
<dbReference type="PANTHER" id="PTHR16897:SF2">
    <property type="entry name" value="OS03G0226600 PROTEIN"/>
    <property type="match status" value="1"/>
</dbReference>
<evidence type="ECO:0000256" key="6">
    <source>
        <dbReference type="SAM" id="SignalP"/>
    </source>
</evidence>
<dbReference type="InterPro" id="IPR001747">
    <property type="entry name" value="Vitellogenin_N"/>
</dbReference>
<dbReference type="InterPro" id="IPR003609">
    <property type="entry name" value="Pan_app"/>
</dbReference>
<dbReference type="InterPro" id="IPR000152">
    <property type="entry name" value="EGF-type_Asp/Asn_hydroxyl_site"/>
</dbReference>
<feature type="domain" description="Vitellogenin" evidence="8">
    <location>
        <begin position="26"/>
        <end position="567"/>
    </location>
</feature>
<dbReference type="InterPro" id="IPR015819">
    <property type="entry name" value="Lipid_transp_b-sht_shell"/>
</dbReference>
<feature type="compositionally biased region" description="Polar residues" evidence="4">
    <location>
        <begin position="1181"/>
        <end position="1196"/>
    </location>
</feature>
<dbReference type="Gene3D" id="2.30.230.10">
    <property type="entry name" value="Lipovitellin, beta-sheet shell regions, chain A"/>
    <property type="match status" value="1"/>
</dbReference>
<dbReference type="Gene3D" id="3.50.4.10">
    <property type="entry name" value="Hepatocyte Growth Factor"/>
    <property type="match status" value="1"/>
</dbReference>
<evidence type="ECO:0000256" key="4">
    <source>
        <dbReference type="SAM" id="MobiDB-lite"/>
    </source>
</evidence>
<feature type="transmembrane region" description="Helical" evidence="5">
    <location>
        <begin position="7734"/>
        <end position="7756"/>
    </location>
</feature>
<dbReference type="SMART" id="SM00513">
    <property type="entry name" value="SAP"/>
    <property type="match status" value="2"/>
</dbReference>
<dbReference type="PROSITE" id="PS51211">
    <property type="entry name" value="VITELLOGENIN"/>
    <property type="match status" value="1"/>
</dbReference>
<dbReference type="SUPFAM" id="SSF56968">
    <property type="entry name" value="Lipovitellin-phosvitin complex, beta-sheet shell regions"/>
    <property type="match status" value="1"/>
</dbReference>
<dbReference type="InterPro" id="IPR003034">
    <property type="entry name" value="SAP_dom"/>
</dbReference>
<dbReference type="PROSITE" id="PS50026">
    <property type="entry name" value="EGF_3"/>
    <property type="match status" value="2"/>
</dbReference>
<dbReference type="InterPro" id="IPR018097">
    <property type="entry name" value="EGF_Ca-bd_CS"/>
</dbReference>
<feature type="region of interest" description="Disordered" evidence="4">
    <location>
        <begin position="7889"/>
        <end position="7908"/>
    </location>
</feature>
<gene>
    <name evidence="9" type="ORF">BRAFLDRAFT_64071</name>
</gene>
<dbReference type="FunFam" id="2.30.230.10:FF:000026">
    <property type="entry name" value="Uncharacterized protein"/>
    <property type="match status" value="1"/>
</dbReference>
<evidence type="ECO:0000313" key="9">
    <source>
        <dbReference type="EMBL" id="EEN63862.1"/>
    </source>
</evidence>
<dbReference type="GO" id="GO:0005319">
    <property type="term" value="F:lipid transporter activity"/>
    <property type="evidence" value="ECO:0007669"/>
    <property type="project" value="InterPro"/>
</dbReference>
<evidence type="ECO:0000259" key="8">
    <source>
        <dbReference type="PROSITE" id="PS51211"/>
    </source>
</evidence>
<dbReference type="PROSITE" id="PS01187">
    <property type="entry name" value="EGF_CA"/>
    <property type="match status" value="1"/>
</dbReference>
<dbReference type="InParanoid" id="C3Y7N4"/>
<evidence type="ECO:0000256" key="5">
    <source>
        <dbReference type="SAM" id="Phobius"/>
    </source>
</evidence>
<feature type="chain" id="PRO_5002934819" description="Vitellogenin domain-containing protein" evidence="6">
    <location>
        <begin position="24"/>
        <end position="7952"/>
    </location>
</feature>
<comment type="caution">
    <text evidence="3">Lacks conserved residue(s) required for the propagation of feature annotation.</text>
</comment>
<dbReference type="SUPFAM" id="SSF48431">
    <property type="entry name" value="Lipovitellin-phosvitin complex, superhelical domain"/>
    <property type="match status" value="1"/>
</dbReference>
<dbReference type="Gene3D" id="2.70.70.10">
    <property type="entry name" value="Glucose Permease (Domain IIA)"/>
    <property type="match status" value="1"/>
</dbReference>
<keyword evidence="3" id="KW-0245">EGF-like domain</keyword>
<dbReference type="InterPro" id="IPR015816">
    <property type="entry name" value="Vitellinogen_b-sht_N"/>
</dbReference>
<dbReference type="Pfam" id="PF13385">
    <property type="entry name" value="Laminin_G_3"/>
    <property type="match status" value="1"/>
</dbReference>
<dbReference type="Gene3D" id="1.10.720.30">
    <property type="entry name" value="SAP domain"/>
    <property type="match status" value="1"/>
</dbReference>
<keyword evidence="5" id="KW-0472">Membrane</keyword>
<organism>
    <name type="scientific">Branchiostoma floridae</name>
    <name type="common">Florida lancelet</name>
    <name type="synonym">Amphioxus</name>
    <dbReference type="NCBI Taxonomy" id="7739"/>
    <lineage>
        <taxon>Eukaryota</taxon>
        <taxon>Metazoa</taxon>
        <taxon>Chordata</taxon>
        <taxon>Cephalochordata</taxon>
        <taxon>Leptocardii</taxon>
        <taxon>Amphioxiformes</taxon>
        <taxon>Branchiostomatidae</taxon>
        <taxon>Branchiostoma</taxon>
    </lineage>
</organism>
<evidence type="ECO:0000256" key="3">
    <source>
        <dbReference type="PROSITE-ProRule" id="PRU00076"/>
    </source>
</evidence>
<dbReference type="EMBL" id="GG666489">
    <property type="protein sequence ID" value="EEN63862.1"/>
    <property type="molecule type" value="Genomic_DNA"/>
</dbReference>
<feature type="region of interest" description="Disordered" evidence="4">
    <location>
        <begin position="4482"/>
        <end position="4503"/>
    </location>
</feature>
<dbReference type="GO" id="GO:0005509">
    <property type="term" value="F:calcium ion binding"/>
    <property type="evidence" value="ECO:0007669"/>
    <property type="project" value="InterPro"/>
</dbReference>
<proteinExistence type="predicted"/>
<dbReference type="FunFam" id="2.70.70.10:FF:000069">
    <property type="entry name" value="Uncharacterized protein"/>
    <property type="match status" value="1"/>
</dbReference>
<keyword evidence="5" id="KW-1133">Transmembrane helix</keyword>
<dbReference type="SMART" id="SM00473">
    <property type="entry name" value="PAN_AP"/>
    <property type="match status" value="1"/>
</dbReference>
<dbReference type="SUPFAM" id="SSF49899">
    <property type="entry name" value="Concanavalin A-like lectins/glucanases"/>
    <property type="match status" value="1"/>
</dbReference>
<dbReference type="CDD" id="cd00054">
    <property type="entry name" value="EGF_CA"/>
    <property type="match status" value="1"/>
</dbReference>
<dbReference type="InterPro" id="IPR013320">
    <property type="entry name" value="ConA-like_dom_sf"/>
</dbReference>
<protein>
    <recommendedName>
        <fullName evidence="10">Vitellogenin domain-containing protein</fullName>
    </recommendedName>
</protein>
<evidence type="ECO:0000256" key="1">
    <source>
        <dbReference type="ARBA" id="ARBA00022729"/>
    </source>
</evidence>
<dbReference type="InterPro" id="IPR000742">
    <property type="entry name" value="EGF"/>
</dbReference>
<feature type="disulfide bond" evidence="3">
    <location>
        <begin position="7683"/>
        <end position="7692"/>
    </location>
</feature>
<dbReference type="PANTHER" id="PTHR16897">
    <property type="entry name" value="OS10G0105400 PROTEIN"/>
    <property type="match status" value="1"/>
</dbReference>
<dbReference type="InterPro" id="IPR011030">
    <property type="entry name" value="Lipovitellin_superhlx_dom"/>
</dbReference>
<keyword evidence="5" id="KW-0812">Transmembrane</keyword>
<dbReference type="FunFam" id="1.25.10.20:FF:000008">
    <property type="entry name" value="Uncharacterized protein"/>
    <property type="match status" value="1"/>
</dbReference>
<dbReference type="Gene3D" id="2.60.120.200">
    <property type="match status" value="1"/>
</dbReference>
<feature type="region of interest" description="Disordered" evidence="4">
    <location>
        <begin position="1177"/>
        <end position="1214"/>
    </location>
</feature>
<feature type="compositionally biased region" description="Basic residues" evidence="4">
    <location>
        <begin position="1200"/>
        <end position="1210"/>
    </location>
</feature>
<keyword evidence="2 3" id="KW-1015">Disulfide bond</keyword>
<dbReference type="Gene3D" id="1.25.10.20">
    <property type="entry name" value="Vitellinogen, superhelical"/>
    <property type="match status" value="1"/>
</dbReference>
<dbReference type="PROSITE" id="PS00022">
    <property type="entry name" value="EGF_1"/>
    <property type="match status" value="1"/>
</dbReference>
<feature type="region of interest" description="Disordered" evidence="4">
    <location>
        <begin position="7933"/>
        <end position="7952"/>
    </location>
</feature>
<dbReference type="PROSITE" id="PS01186">
    <property type="entry name" value="EGF_2"/>
    <property type="match status" value="1"/>
</dbReference>
<reference evidence="9" key="1">
    <citation type="journal article" date="2008" name="Nature">
        <title>The amphioxus genome and the evolution of the chordate karyotype.</title>
        <authorList>
            <consortium name="US DOE Joint Genome Institute (JGI-PGF)"/>
            <person name="Putnam N.H."/>
            <person name="Butts T."/>
            <person name="Ferrier D.E.K."/>
            <person name="Furlong R.F."/>
            <person name="Hellsten U."/>
            <person name="Kawashima T."/>
            <person name="Robinson-Rechavi M."/>
            <person name="Shoguchi E."/>
            <person name="Terry A."/>
            <person name="Yu J.-K."/>
            <person name="Benito-Gutierrez E.L."/>
            <person name="Dubchak I."/>
            <person name="Garcia-Fernandez J."/>
            <person name="Gibson-Brown J.J."/>
            <person name="Grigoriev I.V."/>
            <person name="Horton A.C."/>
            <person name="de Jong P.J."/>
            <person name="Jurka J."/>
            <person name="Kapitonov V.V."/>
            <person name="Kohara Y."/>
            <person name="Kuroki Y."/>
            <person name="Lindquist E."/>
            <person name="Lucas S."/>
            <person name="Osoegawa K."/>
            <person name="Pennacchio L.A."/>
            <person name="Salamov A.A."/>
            <person name="Satou Y."/>
            <person name="Sauka-Spengler T."/>
            <person name="Schmutz J."/>
            <person name="Shin-I T."/>
            <person name="Toyoda A."/>
            <person name="Bronner-Fraser M."/>
            <person name="Fujiyama A."/>
            <person name="Holland L.Z."/>
            <person name="Holland P.W.H."/>
            <person name="Satoh N."/>
            <person name="Rokhsar D.S."/>
        </authorList>
    </citation>
    <scope>NUCLEOTIDE SEQUENCE [LARGE SCALE GENOMIC DNA]</scope>
    <source>
        <strain evidence="9">S238N-H82</strain>
        <tissue evidence="9">Testes</tissue>
    </source>
</reference>
<feature type="compositionally biased region" description="Pro residues" evidence="4">
    <location>
        <begin position="7896"/>
        <end position="7906"/>
    </location>
</feature>
<dbReference type="eggNOG" id="KOG1219">
    <property type="taxonomic scope" value="Eukaryota"/>
</dbReference>
<feature type="domain" description="EGF-like" evidence="7">
    <location>
        <begin position="7648"/>
        <end position="7693"/>
    </location>
</feature>
<dbReference type="SMART" id="SM00181">
    <property type="entry name" value="EGF"/>
    <property type="match status" value="2"/>
</dbReference>
<accession>C3Y7N4</accession>
<evidence type="ECO:0008006" key="10">
    <source>
        <dbReference type="Google" id="ProtNLM"/>
    </source>
</evidence>